<dbReference type="SUPFAM" id="SSF161098">
    <property type="entry name" value="MetI-like"/>
    <property type="match status" value="1"/>
</dbReference>
<accession>A0ABU0S9L9</accession>
<dbReference type="InterPro" id="IPR024573">
    <property type="entry name" value="DUF3333"/>
</dbReference>
<dbReference type="InterPro" id="IPR000515">
    <property type="entry name" value="MetI-like"/>
</dbReference>
<dbReference type="Pfam" id="PF00528">
    <property type="entry name" value="BPD_transp_1"/>
    <property type="match status" value="1"/>
</dbReference>
<keyword evidence="6 9" id="KW-0812">Transmembrane</keyword>
<keyword evidence="13" id="KW-1185">Reference proteome</keyword>
<evidence type="ECO:0000256" key="5">
    <source>
        <dbReference type="ARBA" id="ARBA00022475"/>
    </source>
</evidence>
<comment type="subcellular location">
    <subcellularLocation>
        <location evidence="9">Cell inner membrane</location>
        <topology evidence="9">Multi-pass membrane protein</topology>
    </subcellularLocation>
    <subcellularLocation>
        <location evidence="1">Cell membrane</location>
        <topology evidence="1">Multi-pass membrane protein</topology>
    </subcellularLocation>
</comment>
<sequence>MTDITISNGIPVTDYPRDALVKKRYRAERRFKFYGIAAIILTALFLSVVLLDVLFKGLPAFSEYRVDLKVTADQAALDPQNTRDPVTLLAGNYDKIIRDALAAQFPDVSTRAERRALNGLLSSGASDDFRRMISGNPSLIGQEVTVPVLLSDDADQFLKGYQTSEIVLEGTGTLSQTLNGETYSLRSSGDDFAKAFQEMQGFLFERLEKLTTESARLEKLIPGLDANAASSLQSQIDAIKAEAQTLNARITDANVAIELDEKLPSLLVNVNGGTIKASQISPSGIDGVKLITPASAEAAAPGSWSMLTLVTPESNRRVQDQAAIWLTKMKSEGLVERAFATRFFTSGDSREPELAGIRGALTGTLWTLAVTLLLCLPLGVGAAIYLEEFAPKNRVTEIIEININNLAAVPSIVFGLLGLAMFLNFFDLPRSAPLVGGLVLALLVMPTIIIASRAALRSVPPSIKEAALGVGASHQQAIFHHVLPLAMPGIMTGTIIGMAHALGETAPLLMIGMVAFIVDIPGGITDASTVLPVQIYLWSDLPEVAFQAKTAAAILVLLVFLFVMNAAAIMLRRRFERRW</sequence>
<keyword evidence="5 9" id="KW-1003">Cell membrane</keyword>
<comment type="caution">
    <text evidence="12">The sequence shown here is derived from an EMBL/GenBank/DDBJ whole genome shotgun (WGS) entry which is preliminary data.</text>
</comment>
<comment type="similarity">
    <text evidence="2 9">Belongs to the binding-protein-dependent transport system permease family. CysTW subfamily.</text>
</comment>
<comment type="caution">
    <text evidence="9">Lacks conserved residue(s) required for the propagation of feature annotation.</text>
</comment>
<feature type="transmembrane region" description="Helical" evidence="9">
    <location>
        <begin position="406"/>
        <end position="426"/>
    </location>
</feature>
<dbReference type="PANTHER" id="PTHR43470">
    <property type="entry name" value="PHOSPHATE TRANSPORT SYSTEM PERMEASE PROTEIN PSTA-RELATED"/>
    <property type="match status" value="1"/>
</dbReference>
<keyword evidence="7 9" id="KW-1133">Transmembrane helix</keyword>
<keyword evidence="4" id="KW-0813">Transport</keyword>
<reference evidence="12 13" key="1">
    <citation type="submission" date="2023-07" db="EMBL/GenBank/DDBJ databases">
        <title>Comparative genomics of wheat-associated soil bacteria to identify genetic determinants of phenazine resistance.</title>
        <authorList>
            <person name="Mouncey N."/>
        </authorList>
    </citation>
    <scope>NUCLEOTIDE SEQUENCE [LARGE SCALE GENOMIC DNA]</scope>
    <source>
        <strain evidence="12 13">W4I11</strain>
    </source>
</reference>
<feature type="domain" description="ABC transmembrane type-1" evidence="11">
    <location>
        <begin position="361"/>
        <end position="567"/>
    </location>
</feature>
<feature type="transmembrane region" description="Helical" evidence="9">
    <location>
        <begin position="432"/>
        <end position="456"/>
    </location>
</feature>
<feature type="coiled-coil region" evidence="10">
    <location>
        <begin position="229"/>
        <end position="256"/>
    </location>
</feature>
<protein>
    <recommendedName>
        <fullName evidence="3 9">Phosphate transport system permease protein PstA</fullName>
    </recommendedName>
</protein>
<dbReference type="CDD" id="cd06261">
    <property type="entry name" value="TM_PBP2"/>
    <property type="match status" value="1"/>
</dbReference>
<keyword evidence="10" id="KW-0175">Coiled coil</keyword>
<evidence type="ECO:0000256" key="8">
    <source>
        <dbReference type="ARBA" id="ARBA00023136"/>
    </source>
</evidence>
<dbReference type="PROSITE" id="PS50928">
    <property type="entry name" value="ABC_TM1"/>
    <property type="match status" value="1"/>
</dbReference>
<dbReference type="Proteomes" id="UP001237780">
    <property type="component" value="Unassembled WGS sequence"/>
</dbReference>
<evidence type="ECO:0000259" key="11">
    <source>
        <dbReference type="PROSITE" id="PS50928"/>
    </source>
</evidence>
<dbReference type="InterPro" id="IPR035906">
    <property type="entry name" value="MetI-like_sf"/>
</dbReference>
<feature type="transmembrane region" description="Helical" evidence="9">
    <location>
        <begin position="365"/>
        <end position="386"/>
    </location>
</feature>
<organism evidence="12 13">
    <name type="scientific">Phyllobacterium ifriqiyense</name>
    <dbReference type="NCBI Taxonomy" id="314238"/>
    <lineage>
        <taxon>Bacteria</taxon>
        <taxon>Pseudomonadati</taxon>
        <taxon>Pseudomonadota</taxon>
        <taxon>Alphaproteobacteria</taxon>
        <taxon>Hyphomicrobiales</taxon>
        <taxon>Phyllobacteriaceae</taxon>
        <taxon>Phyllobacterium</taxon>
    </lineage>
</organism>
<dbReference type="PANTHER" id="PTHR43470:SF5">
    <property type="entry name" value="PHOSPHATE TRANSPORT SYSTEM PERMEASE PROTEIN PSTA"/>
    <property type="match status" value="1"/>
</dbReference>
<dbReference type="InterPro" id="IPR005672">
    <property type="entry name" value="Phosphate_PstA"/>
</dbReference>
<evidence type="ECO:0000256" key="9">
    <source>
        <dbReference type="RuleBase" id="RU363043"/>
    </source>
</evidence>
<evidence type="ECO:0000256" key="2">
    <source>
        <dbReference type="ARBA" id="ARBA00007069"/>
    </source>
</evidence>
<evidence type="ECO:0000256" key="6">
    <source>
        <dbReference type="ARBA" id="ARBA00022692"/>
    </source>
</evidence>
<evidence type="ECO:0000313" key="12">
    <source>
        <dbReference type="EMBL" id="MDQ0997161.1"/>
    </source>
</evidence>
<evidence type="ECO:0000256" key="4">
    <source>
        <dbReference type="ARBA" id="ARBA00022448"/>
    </source>
</evidence>
<dbReference type="RefSeq" id="WP_307280825.1">
    <property type="nucleotide sequence ID" value="NZ_JAUSZT010000003.1"/>
</dbReference>
<evidence type="ECO:0000256" key="3">
    <source>
        <dbReference type="ARBA" id="ARBA00016864"/>
    </source>
</evidence>
<evidence type="ECO:0000256" key="10">
    <source>
        <dbReference type="SAM" id="Coils"/>
    </source>
</evidence>
<keyword evidence="8 9" id="KW-0472">Membrane</keyword>
<feature type="transmembrane region" description="Helical" evidence="9">
    <location>
        <begin position="551"/>
        <end position="571"/>
    </location>
</feature>
<dbReference type="Pfam" id="PF11812">
    <property type="entry name" value="DUF3333"/>
    <property type="match status" value="1"/>
</dbReference>
<dbReference type="NCBIfam" id="TIGR00974">
    <property type="entry name" value="3a0107s02c"/>
    <property type="match status" value="1"/>
</dbReference>
<dbReference type="EMBL" id="JAUSZT010000003">
    <property type="protein sequence ID" value="MDQ0997161.1"/>
    <property type="molecule type" value="Genomic_DNA"/>
</dbReference>
<evidence type="ECO:0000313" key="13">
    <source>
        <dbReference type="Proteomes" id="UP001237780"/>
    </source>
</evidence>
<evidence type="ECO:0000256" key="7">
    <source>
        <dbReference type="ARBA" id="ARBA00022989"/>
    </source>
</evidence>
<proteinExistence type="inferred from homology"/>
<evidence type="ECO:0000256" key="1">
    <source>
        <dbReference type="ARBA" id="ARBA00004651"/>
    </source>
</evidence>
<dbReference type="Gene3D" id="1.10.3720.10">
    <property type="entry name" value="MetI-like"/>
    <property type="match status" value="1"/>
</dbReference>
<feature type="transmembrane region" description="Helical" evidence="9">
    <location>
        <begin position="33"/>
        <end position="55"/>
    </location>
</feature>
<name>A0ABU0S9L9_9HYPH</name>
<gene>
    <name evidence="12" type="ORF">QFZ34_002343</name>
</gene>